<proteinExistence type="predicted"/>
<dbReference type="EMBL" id="PCWA01000030">
    <property type="protein sequence ID" value="PIQ89647.1"/>
    <property type="molecule type" value="Genomic_DNA"/>
</dbReference>
<protein>
    <recommendedName>
        <fullName evidence="3">Group 1 glycosyl transferase</fullName>
    </recommendedName>
</protein>
<organism evidence="1 2">
    <name type="scientific">Candidatus Ghiorseimicrobium undicola</name>
    <dbReference type="NCBI Taxonomy" id="1974746"/>
    <lineage>
        <taxon>Bacteria</taxon>
        <taxon>Pseudomonadati</taxon>
        <taxon>Candidatus Omnitrophota</taxon>
        <taxon>Candidatus Ghiorseimicrobium</taxon>
    </lineage>
</organism>
<comment type="caution">
    <text evidence="1">The sequence shown here is derived from an EMBL/GenBank/DDBJ whole genome shotgun (WGS) entry which is preliminary data.</text>
</comment>
<dbReference type="CDD" id="cd03801">
    <property type="entry name" value="GT4_PimA-like"/>
    <property type="match status" value="1"/>
</dbReference>
<sequence length="345" mass="39454">MRVLFIVPYPTEGPSNRFRVEQYFPELEKEGILYKLRPFYSQDMYRIVHKKGHYFKKILYLAYFTILRFADVLSAGSFDVIFIHREAFPVAGAFFETLFRLFSKRMIYDFDDSIFLKKPAKVNKTIAFSDYVIAGNNFLKNYAAQHNKNVTVIPTCIDTGKYAPKNSASEKDNIIIGWIGTSFTSIYLDMLKDVFRQLSGSYKNIEFRIVGGKLDIAGVPLSCKYWALDSEVNDLQEFDIGIMPLFDDEWSRGKCAFKIIQYMAVGVPAVASRVGMNSEVIEDGRDGFLVSGKNEWVEKLSLLIGNKNLRRDMGIRAREKALRAYSILANKQKFLGVLKDAAAKK</sequence>
<evidence type="ECO:0000313" key="1">
    <source>
        <dbReference type="EMBL" id="PIQ89647.1"/>
    </source>
</evidence>
<accession>A0A2H0LZ30</accession>
<reference evidence="1 2" key="1">
    <citation type="submission" date="2017-09" db="EMBL/GenBank/DDBJ databases">
        <title>Depth-based differentiation of microbial function through sediment-hosted aquifers and enrichment of novel symbionts in the deep terrestrial subsurface.</title>
        <authorList>
            <person name="Probst A.J."/>
            <person name="Ladd B."/>
            <person name="Jarett J.K."/>
            <person name="Geller-Mcgrath D.E."/>
            <person name="Sieber C.M."/>
            <person name="Emerson J.B."/>
            <person name="Anantharaman K."/>
            <person name="Thomas B.C."/>
            <person name="Malmstrom R."/>
            <person name="Stieglmeier M."/>
            <person name="Klingl A."/>
            <person name="Woyke T."/>
            <person name="Ryan C.M."/>
            <person name="Banfield J.F."/>
        </authorList>
    </citation>
    <scope>NUCLEOTIDE SEQUENCE [LARGE SCALE GENOMIC DNA]</scope>
    <source>
        <strain evidence="1">CG11_big_fil_rev_8_21_14_0_20_42_13</strain>
    </source>
</reference>
<gene>
    <name evidence="1" type="ORF">COV72_02195</name>
</gene>
<evidence type="ECO:0008006" key="3">
    <source>
        <dbReference type="Google" id="ProtNLM"/>
    </source>
</evidence>
<dbReference type="AlphaFoldDB" id="A0A2H0LZ30"/>
<dbReference type="Gene3D" id="3.40.50.2000">
    <property type="entry name" value="Glycogen Phosphorylase B"/>
    <property type="match status" value="2"/>
</dbReference>
<dbReference type="Pfam" id="PF13692">
    <property type="entry name" value="Glyco_trans_1_4"/>
    <property type="match status" value="1"/>
</dbReference>
<dbReference type="PANTHER" id="PTHR12526">
    <property type="entry name" value="GLYCOSYLTRANSFERASE"/>
    <property type="match status" value="1"/>
</dbReference>
<evidence type="ECO:0000313" key="2">
    <source>
        <dbReference type="Proteomes" id="UP000229641"/>
    </source>
</evidence>
<dbReference type="SUPFAM" id="SSF53756">
    <property type="entry name" value="UDP-Glycosyltransferase/glycogen phosphorylase"/>
    <property type="match status" value="1"/>
</dbReference>
<dbReference type="Proteomes" id="UP000229641">
    <property type="component" value="Unassembled WGS sequence"/>
</dbReference>
<name>A0A2H0LZ30_9BACT</name>